<keyword evidence="2" id="KW-1185">Reference proteome</keyword>
<dbReference type="EMBL" id="ML119061">
    <property type="protein sequence ID" value="ROT35657.1"/>
    <property type="molecule type" value="Genomic_DNA"/>
</dbReference>
<dbReference type="Proteomes" id="UP000272025">
    <property type="component" value="Unassembled WGS sequence"/>
</dbReference>
<evidence type="ECO:0000313" key="2">
    <source>
        <dbReference type="Proteomes" id="UP000272025"/>
    </source>
</evidence>
<evidence type="ECO:0000313" key="1">
    <source>
        <dbReference type="EMBL" id="ROT35657.1"/>
    </source>
</evidence>
<accession>A0A3N2PMA2</accession>
<dbReference type="GeneID" id="39583663"/>
<name>A0A3N2PMA2_SODAK</name>
<proteinExistence type="predicted"/>
<reference evidence="1 2" key="1">
    <citation type="journal article" date="2018" name="Mol. Ecol.">
        <title>The obligate alkalophilic soda-lake fungus Sodiomyces alkalinus has shifted to a protein diet.</title>
        <authorList>
            <person name="Grum-Grzhimaylo A.A."/>
            <person name="Falkoski D.L."/>
            <person name="van den Heuvel J."/>
            <person name="Valero-Jimenez C.A."/>
            <person name="Min B."/>
            <person name="Choi I.G."/>
            <person name="Lipzen A."/>
            <person name="Daum C.G."/>
            <person name="Aanen D.K."/>
            <person name="Tsang A."/>
            <person name="Henrissat B."/>
            <person name="Bilanenko E.N."/>
            <person name="de Vries R.P."/>
            <person name="van Kan J.A.L."/>
            <person name="Grigoriev I.V."/>
            <person name="Debets A.J.M."/>
        </authorList>
    </citation>
    <scope>NUCLEOTIDE SEQUENCE [LARGE SCALE GENOMIC DNA]</scope>
    <source>
        <strain evidence="1 2">F11</strain>
    </source>
</reference>
<protein>
    <submittedName>
        <fullName evidence="1">Uncharacterized protein</fullName>
    </submittedName>
</protein>
<sequence length="224" mass="24844">MLIRGGLERDARQCSIPKKTVVDEMKQVFKTRKPGNPKNARRHKTIVFQWILVIDNPRVCAWDTKSKGGKGKSDRIGAVSFNSLVRTASSFTKPTGSKKLKEEVRWRGGEPRSPVGGLRGQEDGYLGWNAVTTFNGTYHREVPLVAGQQVPDWILEPFAKGVSFAVASGAHVPDTTLRGANPGEMWDMCFAFVVNVNFVLEHHVDRNFSVLALVRAKVSVRALT</sequence>
<dbReference type="RefSeq" id="XP_028463463.1">
    <property type="nucleotide sequence ID" value="XM_028615186.1"/>
</dbReference>
<dbReference type="AlphaFoldDB" id="A0A3N2PMA2"/>
<gene>
    <name evidence="1" type="ORF">SODALDRAFT_381806</name>
</gene>
<organism evidence="1 2">
    <name type="scientific">Sodiomyces alkalinus (strain CBS 110278 / VKM F-3762 / F11)</name>
    <name type="common">Alkaliphilic filamentous fungus</name>
    <dbReference type="NCBI Taxonomy" id="1314773"/>
    <lineage>
        <taxon>Eukaryota</taxon>
        <taxon>Fungi</taxon>
        <taxon>Dikarya</taxon>
        <taxon>Ascomycota</taxon>
        <taxon>Pezizomycotina</taxon>
        <taxon>Sordariomycetes</taxon>
        <taxon>Hypocreomycetidae</taxon>
        <taxon>Glomerellales</taxon>
        <taxon>Plectosphaerellaceae</taxon>
        <taxon>Sodiomyces</taxon>
    </lineage>
</organism>